<dbReference type="PANTHER" id="PTHR10057:SF0">
    <property type="entry name" value="TRANSLOCATOR PROTEIN"/>
    <property type="match status" value="1"/>
</dbReference>
<dbReference type="Pfam" id="PF03073">
    <property type="entry name" value="TspO_MBR"/>
    <property type="match status" value="1"/>
</dbReference>
<feature type="transmembrane region" description="Helical" evidence="6">
    <location>
        <begin position="76"/>
        <end position="99"/>
    </location>
</feature>
<gene>
    <name evidence="7" type="ORF">FU658_05330</name>
</gene>
<comment type="similarity">
    <text evidence="2">Belongs to the TspO/BZRP family.</text>
</comment>
<evidence type="ECO:0000256" key="3">
    <source>
        <dbReference type="ARBA" id="ARBA00022692"/>
    </source>
</evidence>
<evidence type="ECO:0000256" key="1">
    <source>
        <dbReference type="ARBA" id="ARBA00004141"/>
    </source>
</evidence>
<evidence type="ECO:0000256" key="4">
    <source>
        <dbReference type="ARBA" id="ARBA00022989"/>
    </source>
</evidence>
<evidence type="ECO:0000256" key="5">
    <source>
        <dbReference type="ARBA" id="ARBA00023136"/>
    </source>
</evidence>
<dbReference type="EMBL" id="VRTS01000003">
    <property type="protein sequence ID" value="TXK64326.1"/>
    <property type="molecule type" value="Genomic_DNA"/>
</dbReference>
<dbReference type="PIRSF" id="PIRSF005859">
    <property type="entry name" value="PBR"/>
    <property type="match status" value="1"/>
</dbReference>
<feature type="transmembrane region" description="Helical" evidence="6">
    <location>
        <begin position="105"/>
        <end position="126"/>
    </location>
</feature>
<dbReference type="PANTHER" id="PTHR10057">
    <property type="entry name" value="PERIPHERAL-TYPE BENZODIAZEPINE RECEPTOR"/>
    <property type="match status" value="1"/>
</dbReference>
<evidence type="ECO:0000256" key="2">
    <source>
        <dbReference type="ARBA" id="ARBA00007524"/>
    </source>
</evidence>
<feature type="transmembrane region" description="Helical" evidence="6">
    <location>
        <begin position="48"/>
        <end position="69"/>
    </location>
</feature>
<protein>
    <submittedName>
        <fullName evidence="7">Tryptophan-rich sensory protein</fullName>
    </submittedName>
</protein>
<organism evidence="7 8">
    <name type="scientific">Alkalisalibacterium limincola</name>
    <dbReference type="NCBI Taxonomy" id="2699169"/>
    <lineage>
        <taxon>Bacteria</taxon>
        <taxon>Pseudomonadati</taxon>
        <taxon>Pseudomonadota</taxon>
        <taxon>Gammaproteobacteria</taxon>
        <taxon>Lysobacterales</taxon>
        <taxon>Lysobacteraceae</taxon>
        <taxon>Alkalisalibacterium</taxon>
    </lineage>
</organism>
<dbReference type="OrthoDB" id="9795496at2"/>
<keyword evidence="8" id="KW-1185">Reference proteome</keyword>
<keyword evidence="5 6" id="KW-0472">Membrane</keyword>
<feature type="transmembrane region" description="Helical" evidence="6">
    <location>
        <begin position="133"/>
        <end position="154"/>
    </location>
</feature>
<dbReference type="GO" id="GO:0033013">
    <property type="term" value="P:tetrapyrrole metabolic process"/>
    <property type="evidence" value="ECO:0007669"/>
    <property type="project" value="UniProtKB-ARBA"/>
</dbReference>
<dbReference type="InterPro" id="IPR004307">
    <property type="entry name" value="TspO_MBR"/>
</dbReference>
<dbReference type="AlphaFoldDB" id="A0A5C8KTH1"/>
<comment type="subcellular location">
    <subcellularLocation>
        <location evidence="1">Membrane</location>
        <topology evidence="1">Multi-pass membrane protein</topology>
    </subcellularLocation>
</comment>
<proteinExistence type="inferred from homology"/>
<reference evidence="7 8" key="1">
    <citation type="submission" date="2019-08" db="EMBL/GenBank/DDBJ databases">
        <authorList>
            <person name="Karlyshev A.V."/>
        </authorList>
    </citation>
    <scope>NUCLEOTIDE SEQUENCE [LARGE SCALE GENOMIC DNA]</scope>
    <source>
        <strain evidence="7 8">Alg18-2.2</strain>
    </source>
</reference>
<dbReference type="FunFam" id="1.20.1260.100:FF:000001">
    <property type="entry name" value="translocator protein 2"/>
    <property type="match status" value="1"/>
</dbReference>
<keyword evidence="3 6" id="KW-0812">Transmembrane</keyword>
<dbReference type="InterPro" id="IPR038330">
    <property type="entry name" value="TspO/MBR-related_sf"/>
</dbReference>
<comment type="caution">
    <text evidence="7">The sequence shown here is derived from an EMBL/GenBank/DDBJ whole genome shotgun (WGS) entry which is preliminary data.</text>
</comment>
<dbReference type="Proteomes" id="UP000321248">
    <property type="component" value="Unassembled WGS sequence"/>
</dbReference>
<keyword evidence="4 6" id="KW-1133">Transmembrane helix</keyword>
<sequence length="163" mass="17717">MSKGMQVAGLAGWLVLCFLAAAIGSVGSMEAPSFYGQLQQPGWAPPPAVFGPVWTLLYTLMAISAWLVWRQGGFKANTLALGVFLAQLALNALWSWTFFAWQQGALSLANIVVLLALIVATIVLFWRVHRWAAALLVPYLLWVGFATALNFTLWRLNPGILGG</sequence>
<dbReference type="Gene3D" id="1.20.1260.100">
    <property type="entry name" value="TspO/MBR protein"/>
    <property type="match status" value="1"/>
</dbReference>
<accession>A0A5C8KTH1</accession>
<evidence type="ECO:0000256" key="6">
    <source>
        <dbReference type="SAM" id="Phobius"/>
    </source>
</evidence>
<dbReference type="GO" id="GO:0016020">
    <property type="term" value="C:membrane"/>
    <property type="evidence" value="ECO:0007669"/>
    <property type="project" value="UniProtKB-SubCell"/>
</dbReference>
<name>A0A5C8KTH1_9GAMM</name>
<dbReference type="RefSeq" id="WP_147891138.1">
    <property type="nucleotide sequence ID" value="NZ_VRTS01000003.1"/>
</dbReference>
<evidence type="ECO:0000313" key="8">
    <source>
        <dbReference type="Proteomes" id="UP000321248"/>
    </source>
</evidence>
<dbReference type="CDD" id="cd15904">
    <property type="entry name" value="TSPO_MBR"/>
    <property type="match status" value="1"/>
</dbReference>
<evidence type="ECO:0000313" key="7">
    <source>
        <dbReference type="EMBL" id="TXK64326.1"/>
    </source>
</evidence>